<proteinExistence type="inferred from homology"/>
<dbReference type="Proteomes" id="UP001596356">
    <property type="component" value="Unassembled WGS sequence"/>
</dbReference>
<feature type="transmembrane region" description="Helical" evidence="6">
    <location>
        <begin position="38"/>
        <end position="57"/>
    </location>
</feature>
<keyword evidence="5 6" id="KW-0472">Membrane</keyword>
<name>A0ABW2ARR6_9MICO</name>
<evidence type="ECO:0000256" key="1">
    <source>
        <dbReference type="ARBA" id="ARBA00004141"/>
    </source>
</evidence>
<comment type="caution">
    <text evidence="7">The sequence shown here is derived from an EMBL/GenBank/DDBJ whole genome shotgun (WGS) entry which is preliminary data.</text>
</comment>
<organism evidence="7 8">
    <name type="scientific">Branchiibius cervicis</name>
    <dbReference type="NCBI Taxonomy" id="908252"/>
    <lineage>
        <taxon>Bacteria</taxon>
        <taxon>Bacillati</taxon>
        <taxon>Actinomycetota</taxon>
        <taxon>Actinomycetes</taxon>
        <taxon>Micrococcales</taxon>
        <taxon>Dermacoccaceae</taxon>
        <taxon>Branchiibius</taxon>
    </lineage>
</organism>
<sequence length="512" mass="53071">MLATFIIGLREGLEAALIVSIVATFLKRNGQPLRPMWIGVGAAVTLSILVGVVLSVIESSLPQAAQEGMESIINAIAVVLVTTMILWMAKHARGMKRELETAASDALASGTSRALVLMAFLAVLKEGFETSVFLLATFSAASNTWFAAAGAVLGILAAVGLGYGLYTGGVKLNLAKFFKYTSVFLVLVAAGLLVSALRTAHEAGWLNAGQQRTLDLAWLAPNGSVRGAVLTGVLGIPADPRLIEVLAWTAYVVPMLLIIFWPQAHRPGAAASRRIKVAAAAGCAIASVALMIGVRTPTVSLPASAPIVGASGDRIGTAELHGTTMRMVIDGHPTQVAVADAGSVVHDGVTARVLRSDATPSDIKRTATLSEVALLNGGRLPVGVVAERNPGPFALTESLSGQVTAYSVDGQLLDASDDRRVIDTISGGGLDTARTFTLPGNTWVVAPTYVATATAALNDFASAQAEHRFWRWVVPGVLLLGAAALLAAAWRSGRTETIRPSTSPVGVPVGTP</sequence>
<evidence type="ECO:0000313" key="8">
    <source>
        <dbReference type="Proteomes" id="UP001596356"/>
    </source>
</evidence>
<dbReference type="RefSeq" id="WP_377820974.1">
    <property type="nucleotide sequence ID" value="NZ_JBHSWJ010000002.1"/>
</dbReference>
<dbReference type="NCBIfam" id="NF041756">
    <property type="entry name" value="EfeU"/>
    <property type="match status" value="1"/>
</dbReference>
<dbReference type="InterPro" id="IPR004923">
    <property type="entry name" value="FTR1/Fip1/EfeU"/>
</dbReference>
<dbReference type="Pfam" id="PF03239">
    <property type="entry name" value="FTR1"/>
    <property type="match status" value="1"/>
</dbReference>
<feature type="transmembrane region" description="Helical" evidence="6">
    <location>
        <begin position="275"/>
        <end position="294"/>
    </location>
</feature>
<feature type="transmembrane region" description="Helical" evidence="6">
    <location>
        <begin position="245"/>
        <end position="263"/>
    </location>
</feature>
<evidence type="ECO:0000256" key="4">
    <source>
        <dbReference type="ARBA" id="ARBA00022989"/>
    </source>
</evidence>
<feature type="transmembrane region" description="Helical" evidence="6">
    <location>
        <begin position="72"/>
        <end position="89"/>
    </location>
</feature>
<feature type="transmembrane region" description="Helical" evidence="6">
    <location>
        <begin position="177"/>
        <end position="197"/>
    </location>
</feature>
<gene>
    <name evidence="7" type="primary">efeU</name>
    <name evidence="7" type="ORF">ACFQBT_05430</name>
</gene>
<evidence type="ECO:0000256" key="6">
    <source>
        <dbReference type="SAM" id="Phobius"/>
    </source>
</evidence>
<keyword evidence="3 6" id="KW-0812">Transmembrane</keyword>
<reference evidence="8" key="1">
    <citation type="journal article" date="2019" name="Int. J. Syst. Evol. Microbiol.">
        <title>The Global Catalogue of Microorganisms (GCM) 10K type strain sequencing project: providing services to taxonomists for standard genome sequencing and annotation.</title>
        <authorList>
            <consortium name="The Broad Institute Genomics Platform"/>
            <consortium name="The Broad Institute Genome Sequencing Center for Infectious Disease"/>
            <person name="Wu L."/>
            <person name="Ma J."/>
        </authorList>
    </citation>
    <scope>NUCLEOTIDE SEQUENCE [LARGE SCALE GENOMIC DNA]</scope>
    <source>
        <strain evidence="8">NBRC 106593</strain>
    </source>
</reference>
<feature type="transmembrane region" description="Helical" evidence="6">
    <location>
        <begin position="101"/>
        <end position="124"/>
    </location>
</feature>
<dbReference type="PANTHER" id="PTHR31632">
    <property type="entry name" value="IRON TRANSPORTER FTH1"/>
    <property type="match status" value="1"/>
</dbReference>
<dbReference type="PANTHER" id="PTHR31632:SF2">
    <property type="entry name" value="PLASMA MEMBRANE IRON PERMEASE"/>
    <property type="match status" value="1"/>
</dbReference>
<feature type="transmembrane region" description="Helical" evidence="6">
    <location>
        <begin position="144"/>
        <end position="165"/>
    </location>
</feature>
<protein>
    <submittedName>
        <fullName evidence="7">Iron uptake transporter permease EfeU</fullName>
    </submittedName>
</protein>
<dbReference type="EMBL" id="JBHSWJ010000002">
    <property type="protein sequence ID" value="MFC6713314.1"/>
    <property type="molecule type" value="Genomic_DNA"/>
</dbReference>
<keyword evidence="4 6" id="KW-1133">Transmembrane helix</keyword>
<feature type="transmembrane region" description="Helical" evidence="6">
    <location>
        <begin position="469"/>
        <end position="490"/>
    </location>
</feature>
<accession>A0ABW2ARR6</accession>
<keyword evidence="8" id="KW-1185">Reference proteome</keyword>
<comment type="similarity">
    <text evidence="2">Belongs to the oxidase-dependent Fe transporter (OFeT) (TC 9.A.10.1) family.</text>
</comment>
<evidence type="ECO:0000256" key="5">
    <source>
        <dbReference type="ARBA" id="ARBA00023136"/>
    </source>
</evidence>
<evidence type="ECO:0000256" key="3">
    <source>
        <dbReference type="ARBA" id="ARBA00022692"/>
    </source>
</evidence>
<comment type="subcellular location">
    <subcellularLocation>
        <location evidence="1">Membrane</location>
        <topology evidence="1">Multi-pass membrane protein</topology>
    </subcellularLocation>
</comment>
<evidence type="ECO:0000256" key="2">
    <source>
        <dbReference type="ARBA" id="ARBA00008333"/>
    </source>
</evidence>
<evidence type="ECO:0000313" key="7">
    <source>
        <dbReference type="EMBL" id="MFC6713314.1"/>
    </source>
</evidence>